<dbReference type="CDD" id="cd21037">
    <property type="entry name" value="MLKL_NTD"/>
    <property type="match status" value="1"/>
</dbReference>
<dbReference type="EMBL" id="JAINUG010000525">
    <property type="protein sequence ID" value="KAJ8366935.1"/>
    <property type="molecule type" value="Genomic_DNA"/>
</dbReference>
<feature type="domain" description="Mixed lineage kinase" evidence="1">
    <location>
        <begin position="5"/>
        <end position="145"/>
    </location>
</feature>
<dbReference type="GO" id="GO:0007166">
    <property type="term" value="P:cell surface receptor signaling pathway"/>
    <property type="evidence" value="ECO:0007669"/>
    <property type="project" value="InterPro"/>
</dbReference>
<dbReference type="InterPro" id="IPR054000">
    <property type="entry name" value="MLKL_N"/>
</dbReference>
<gene>
    <name evidence="2" type="ORF">AAFF_G00336550</name>
</gene>
<dbReference type="AlphaFoldDB" id="A0AAD7VZ89"/>
<keyword evidence="3" id="KW-1185">Reference proteome</keyword>
<sequence>MNPMDPIIAVVKMLYALFGEVKANGRRYGQLVQQVKALQGVVEAEKVKDLVGDAKPQQGLKELRVTLESAKEVVKKYDSATFFSYVIKAYNLGKEFKLLNKQLNDAFQVLSLEVDLQGHRKESLTSLFAEATRREEDKEDRGSDRPELETLLRSQVEKMDAVQEVVDSTQIEVQEIKVMLNSCK</sequence>
<evidence type="ECO:0000313" key="2">
    <source>
        <dbReference type="EMBL" id="KAJ8366935.1"/>
    </source>
</evidence>
<dbReference type="InterPro" id="IPR036537">
    <property type="entry name" value="Adaptor_Cbl_N_dom_sf"/>
</dbReference>
<dbReference type="Pfam" id="PF22215">
    <property type="entry name" value="MLKL_N"/>
    <property type="match status" value="1"/>
</dbReference>
<name>A0AAD7VZ89_9TELE</name>
<accession>A0AAD7VZ89</accession>
<evidence type="ECO:0000313" key="3">
    <source>
        <dbReference type="Proteomes" id="UP001221898"/>
    </source>
</evidence>
<protein>
    <recommendedName>
        <fullName evidence="1">Mixed lineage kinase domain-containing protein</fullName>
    </recommendedName>
</protein>
<organism evidence="2 3">
    <name type="scientific">Aldrovandia affinis</name>
    <dbReference type="NCBI Taxonomy" id="143900"/>
    <lineage>
        <taxon>Eukaryota</taxon>
        <taxon>Metazoa</taxon>
        <taxon>Chordata</taxon>
        <taxon>Craniata</taxon>
        <taxon>Vertebrata</taxon>
        <taxon>Euteleostomi</taxon>
        <taxon>Actinopterygii</taxon>
        <taxon>Neopterygii</taxon>
        <taxon>Teleostei</taxon>
        <taxon>Notacanthiformes</taxon>
        <taxon>Halosauridae</taxon>
        <taxon>Aldrovandia</taxon>
    </lineage>
</organism>
<dbReference type="Gene3D" id="1.20.930.20">
    <property type="entry name" value="Adaptor protein Cbl, N-terminal domain"/>
    <property type="match status" value="1"/>
</dbReference>
<dbReference type="Proteomes" id="UP001221898">
    <property type="component" value="Unassembled WGS sequence"/>
</dbReference>
<dbReference type="InterPro" id="IPR059179">
    <property type="entry name" value="MLKL-like_MCAfunc"/>
</dbReference>
<proteinExistence type="predicted"/>
<reference evidence="2" key="1">
    <citation type="journal article" date="2023" name="Science">
        <title>Genome structures resolve the early diversification of teleost fishes.</title>
        <authorList>
            <person name="Parey E."/>
            <person name="Louis A."/>
            <person name="Montfort J."/>
            <person name="Bouchez O."/>
            <person name="Roques C."/>
            <person name="Iampietro C."/>
            <person name="Lluch J."/>
            <person name="Castinel A."/>
            <person name="Donnadieu C."/>
            <person name="Desvignes T."/>
            <person name="Floi Bucao C."/>
            <person name="Jouanno E."/>
            <person name="Wen M."/>
            <person name="Mejri S."/>
            <person name="Dirks R."/>
            <person name="Jansen H."/>
            <person name="Henkel C."/>
            <person name="Chen W.J."/>
            <person name="Zahm M."/>
            <person name="Cabau C."/>
            <person name="Klopp C."/>
            <person name="Thompson A.W."/>
            <person name="Robinson-Rechavi M."/>
            <person name="Braasch I."/>
            <person name="Lecointre G."/>
            <person name="Bobe J."/>
            <person name="Postlethwait J.H."/>
            <person name="Berthelot C."/>
            <person name="Roest Crollius H."/>
            <person name="Guiguen Y."/>
        </authorList>
    </citation>
    <scope>NUCLEOTIDE SEQUENCE</scope>
    <source>
        <strain evidence="2">NC1722</strain>
    </source>
</reference>
<evidence type="ECO:0000259" key="1">
    <source>
        <dbReference type="Pfam" id="PF22215"/>
    </source>
</evidence>
<comment type="caution">
    <text evidence="2">The sequence shown here is derived from an EMBL/GenBank/DDBJ whole genome shotgun (WGS) entry which is preliminary data.</text>
</comment>